<keyword evidence="1" id="KW-0812">Transmembrane</keyword>
<organism evidence="2 3">
    <name type="scientific">Candidatus Enterousia intestinigallinarum</name>
    <dbReference type="NCBI Taxonomy" id="2840790"/>
    <lineage>
        <taxon>Bacteria</taxon>
        <taxon>Pseudomonadati</taxon>
        <taxon>Pseudomonadota</taxon>
        <taxon>Alphaproteobacteria</taxon>
        <taxon>Candidatus Enterousia</taxon>
    </lineage>
</organism>
<keyword evidence="1" id="KW-1133">Transmembrane helix</keyword>
<feature type="transmembrane region" description="Helical" evidence="1">
    <location>
        <begin position="71"/>
        <end position="88"/>
    </location>
</feature>
<feature type="transmembrane region" description="Helical" evidence="1">
    <location>
        <begin position="100"/>
        <end position="117"/>
    </location>
</feature>
<comment type="caution">
    <text evidence="2">The sequence shown here is derived from an EMBL/GenBank/DDBJ whole genome shotgun (WGS) entry which is preliminary data.</text>
</comment>
<feature type="transmembrane region" description="Helical" evidence="1">
    <location>
        <begin position="129"/>
        <end position="150"/>
    </location>
</feature>
<proteinExistence type="predicted"/>
<accession>A0A9D1FGD2</accession>
<name>A0A9D1FGD2_9PROT</name>
<reference evidence="2" key="1">
    <citation type="submission" date="2020-10" db="EMBL/GenBank/DDBJ databases">
        <authorList>
            <person name="Gilroy R."/>
        </authorList>
    </citation>
    <scope>NUCLEOTIDE SEQUENCE</scope>
    <source>
        <strain evidence="2">ChiGjej3B3-5194</strain>
    </source>
</reference>
<gene>
    <name evidence="2" type="ORF">IAD02_02860</name>
</gene>
<protein>
    <submittedName>
        <fullName evidence="2">Uncharacterized protein</fullName>
    </submittedName>
</protein>
<dbReference type="EMBL" id="DVJI01000011">
    <property type="protein sequence ID" value="HIS70905.1"/>
    <property type="molecule type" value="Genomic_DNA"/>
</dbReference>
<dbReference type="AlphaFoldDB" id="A0A9D1FGD2"/>
<keyword evidence="1" id="KW-0472">Membrane</keyword>
<dbReference type="Proteomes" id="UP000886742">
    <property type="component" value="Unassembled WGS sequence"/>
</dbReference>
<feature type="transmembrane region" description="Helical" evidence="1">
    <location>
        <begin position="36"/>
        <end position="64"/>
    </location>
</feature>
<evidence type="ECO:0000313" key="2">
    <source>
        <dbReference type="EMBL" id="HIS70905.1"/>
    </source>
</evidence>
<evidence type="ECO:0000313" key="3">
    <source>
        <dbReference type="Proteomes" id="UP000886742"/>
    </source>
</evidence>
<reference evidence="2" key="2">
    <citation type="journal article" date="2021" name="PeerJ">
        <title>Extensive microbial diversity within the chicken gut microbiome revealed by metagenomics and culture.</title>
        <authorList>
            <person name="Gilroy R."/>
            <person name="Ravi A."/>
            <person name="Getino M."/>
            <person name="Pursley I."/>
            <person name="Horton D.L."/>
            <person name="Alikhan N.F."/>
            <person name="Baker D."/>
            <person name="Gharbi K."/>
            <person name="Hall N."/>
            <person name="Watson M."/>
            <person name="Adriaenssens E.M."/>
            <person name="Foster-Nyarko E."/>
            <person name="Jarju S."/>
            <person name="Secka A."/>
            <person name="Antonio M."/>
            <person name="Oren A."/>
            <person name="Chaudhuri R.R."/>
            <person name="La Ragione R."/>
            <person name="Hildebrand F."/>
            <person name="Pallen M.J."/>
        </authorList>
    </citation>
    <scope>NUCLEOTIDE SEQUENCE</scope>
    <source>
        <strain evidence="2">ChiGjej3B3-5194</strain>
    </source>
</reference>
<sequence>MTKYKIIKFLRDAFPFIAVIVLWRLSVAFWNPAGILAIIPIFYCSFVRPIPWFAPFAILFCFLIDYRFDTLVYWTVMYCLFYAINGFQTFFDLTRVDKNALYVFMIFFGVATFVLSITNPTVATLMRAAWLFAWVSTLYVPITALIKRIYDDR</sequence>
<evidence type="ECO:0000256" key="1">
    <source>
        <dbReference type="SAM" id="Phobius"/>
    </source>
</evidence>